<evidence type="ECO:0000256" key="1">
    <source>
        <dbReference type="ARBA" id="ARBA00004123"/>
    </source>
</evidence>
<feature type="region of interest" description="Disordered" evidence="9">
    <location>
        <begin position="894"/>
        <end position="923"/>
    </location>
</feature>
<keyword evidence="6" id="KW-0090">Biological rhythms</keyword>
<dbReference type="GO" id="GO:0043153">
    <property type="term" value="P:entrainment of circadian clock by photoperiod"/>
    <property type="evidence" value="ECO:0007669"/>
    <property type="project" value="TreeGrafter"/>
</dbReference>
<feature type="compositionally biased region" description="Basic residues" evidence="9">
    <location>
        <begin position="735"/>
        <end position="750"/>
    </location>
</feature>
<evidence type="ECO:0000256" key="7">
    <source>
        <dbReference type="ARBA" id="ARBA00023242"/>
    </source>
</evidence>
<sequence>MDNLDDSENNAKISDSAYSNSCSNSQSRRSHSSKSTHSGSNSSGSSGYGGKPSTSGSSNNLGQPPKKDKEPKKKKPQIETMVPDVVVETEARAPEPVPTFDAPKEDQLDVIPSLPPAHAQSEKGVENMDICTPELNTLKDEVVSCNISQVNPGSSFVTGRPLQATYCAVQSKRYQEIGRFEMRCESSEQLRCKDGFSCVISMHDGVVMYATSSLTTTLGFPKDMWIGRSFIDFVHPRDRNTFASQITNGLAVPKIVNGTQEKVQSPANSVSTMVCRIRRYRGLTTGFGVKERVVGFMPFLLKLTFKNISDEEGKVIYLVIQATPFFSAFKTPNEVVVKAVPFVIRHAANGHIEYVDPESVPYLGYLPQDLADKDALMLYHPDDLMYLRQVYDTIVKEGGLPRSKAYRMITQNGDYIRLETEWSSFINPWSKKLEFVIGKHHILEGPTNPDVFQSPEPEKSMKIPEEEKNKAQMLRETIIRTMNEALTKPAEIAKQQMSKRCQDLASFMESLMEEVPKTDEELRLEIHDPDHSYYERDSVMLGGISPHHDYYDSKSSTETPLSYNQLNYNETLQRYFDSHQPISYEDYNTVTGENILGLKDPRPIINHCLSPMAQHSGDSGEMTCSSDSNGMVMGSNSPVMPLGDYQPIRLTEALLSKHNADMEKELMKMHRETRSSSKGEREKNSNETRKKKKEHLARCNASYHPTSAGATNTEHQQPHGVKRTSKMMDADAGAHKHHCPSPRQARRNKRTLSTNAAVAQPSTSITTTTVASNHWPTPPANNMNTFILGVGIPQQMSIMSPMPHPMQAMHTMPAVPGMFPMYYAPAAAPQPMPTSSGHHHIPSSSQHQFPAPMMMYSQPMYGAPFMYSPMAQQMSYPMQQSHMMAQSMQQYTNTMNPLGLTSSNYEESTEAVPNTPPSARESRLSKLNRLGNSEETPDKTDGESSYSSFYSSFFKTESGSAEDSGDGKNGKDKQARSPLNLTSSYHLSHPTKKVARRKMEPPWLEQVCVTSELVYKYQILTKSMEETLSSDKQKMKTLEQPSLVNEQLSQLYLDLQLEGAAARLTLEEGITSSSSSGEETTTVTKHASNRASTSGRSEGKRHTTSRRKREYSKLVMIYEEDAPLPPPPEDAVEGGEASSSSTC</sequence>
<dbReference type="InterPro" id="IPR000014">
    <property type="entry name" value="PAS"/>
</dbReference>
<dbReference type="InterPro" id="IPR050760">
    <property type="entry name" value="Period_circadian_regulator"/>
</dbReference>
<dbReference type="SUPFAM" id="SSF55785">
    <property type="entry name" value="PYP-like sensor domain (PAS domain)"/>
    <property type="match status" value="2"/>
</dbReference>
<accession>A0A9R0EFQ8</accession>
<dbReference type="Pfam" id="PF08447">
    <property type="entry name" value="PAS_3"/>
    <property type="match status" value="1"/>
</dbReference>
<feature type="region of interest" description="Disordered" evidence="9">
    <location>
        <begin position="669"/>
        <end position="697"/>
    </location>
</feature>
<evidence type="ECO:0000256" key="2">
    <source>
        <dbReference type="ARBA" id="ARBA00004496"/>
    </source>
</evidence>
<dbReference type="Pfam" id="PF12114">
    <property type="entry name" value="Period_C"/>
    <property type="match status" value="1"/>
</dbReference>
<dbReference type="InterPro" id="IPR022728">
    <property type="entry name" value="Period_circadian-like_C"/>
</dbReference>
<dbReference type="InterPro" id="IPR013767">
    <property type="entry name" value="PAS_fold"/>
</dbReference>
<dbReference type="GeneID" id="118261937"/>
<evidence type="ECO:0000256" key="5">
    <source>
        <dbReference type="ARBA" id="ARBA00022737"/>
    </source>
</evidence>
<feature type="compositionally biased region" description="Polar residues" evidence="9">
    <location>
        <begin position="894"/>
        <end position="906"/>
    </location>
</feature>
<feature type="compositionally biased region" description="Low complexity" evidence="9">
    <location>
        <begin position="14"/>
        <end position="27"/>
    </location>
</feature>
<gene>
    <name evidence="12" type="primary">LOC118261937</name>
</gene>
<evidence type="ECO:0000313" key="11">
    <source>
        <dbReference type="Proteomes" id="UP000829999"/>
    </source>
</evidence>
<comment type="subcellular location">
    <subcellularLocation>
        <location evidence="2">Cytoplasm</location>
    </subcellularLocation>
    <subcellularLocation>
        <location evidence="1">Nucleus</location>
    </subcellularLocation>
</comment>
<evidence type="ECO:0000313" key="12">
    <source>
        <dbReference type="RefSeq" id="XP_035430545.2"/>
    </source>
</evidence>
<dbReference type="InterPro" id="IPR035965">
    <property type="entry name" value="PAS-like_dom_sf"/>
</dbReference>
<evidence type="ECO:0000256" key="6">
    <source>
        <dbReference type="ARBA" id="ARBA00023108"/>
    </source>
</evidence>
<keyword evidence="11" id="KW-1185">Reference proteome</keyword>
<feature type="region of interest" description="Disordered" evidence="9">
    <location>
        <begin position="1"/>
        <end position="86"/>
    </location>
</feature>
<dbReference type="PANTHER" id="PTHR11269">
    <property type="entry name" value="PERIOD CIRCADIAN PROTEIN"/>
    <property type="match status" value="1"/>
</dbReference>
<feature type="compositionally biased region" description="Polar residues" evidence="9">
    <location>
        <begin position="1083"/>
        <end position="1096"/>
    </location>
</feature>
<dbReference type="CTD" id="31251"/>
<dbReference type="GO" id="GO:0032922">
    <property type="term" value="P:circadian regulation of gene expression"/>
    <property type="evidence" value="ECO:0007669"/>
    <property type="project" value="TreeGrafter"/>
</dbReference>
<keyword evidence="7" id="KW-0539">Nucleus</keyword>
<dbReference type="GO" id="GO:0005634">
    <property type="term" value="C:nucleus"/>
    <property type="evidence" value="ECO:0007669"/>
    <property type="project" value="UniProtKB-SubCell"/>
</dbReference>
<dbReference type="Gene3D" id="1.20.5.770">
    <property type="entry name" value="Single helix bin"/>
    <property type="match status" value="1"/>
</dbReference>
<feature type="compositionally biased region" description="Low complexity" evidence="9">
    <location>
        <begin position="35"/>
        <end position="58"/>
    </location>
</feature>
<keyword evidence="4" id="KW-0597">Phosphoprotein</keyword>
<dbReference type="Gene3D" id="3.30.450.20">
    <property type="entry name" value="PAS domain"/>
    <property type="match status" value="2"/>
</dbReference>
<feature type="compositionally biased region" description="Polar residues" evidence="9">
    <location>
        <begin position="977"/>
        <end position="986"/>
    </location>
</feature>
<dbReference type="CDD" id="cd00130">
    <property type="entry name" value="PAS"/>
    <property type="match status" value="2"/>
</dbReference>
<feature type="compositionally biased region" description="Low complexity" evidence="9">
    <location>
        <begin position="1069"/>
        <end position="1082"/>
    </location>
</feature>
<dbReference type="GO" id="GO:0000122">
    <property type="term" value="P:negative regulation of transcription by RNA polymerase II"/>
    <property type="evidence" value="ECO:0007669"/>
    <property type="project" value="TreeGrafter"/>
</dbReference>
<protein>
    <recommendedName>
        <fullName evidence="8">Period circadian protein</fullName>
    </recommendedName>
</protein>
<reference evidence="12" key="1">
    <citation type="submission" date="2025-08" db="UniProtKB">
        <authorList>
            <consortium name="RefSeq"/>
        </authorList>
    </citation>
    <scope>IDENTIFICATION</scope>
    <source>
        <tissue evidence="12">Whole larval tissue</tissue>
    </source>
</reference>
<proteinExistence type="predicted"/>
<dbReference type="InterPro" id="IPR013655">
    <property type="entry name" value="PAS_fold_3"/>
</dbReference>
<feature type="compositionally biased region" description="Basic and acidic residues" evidence="9">
    <location>
        <begin position="965"/>
        <end position="975"/>
    </location>
</feature>
<keyword evidence="3" id="KW-0963">Cytoplasm</keyword>
<keyword evidence="5" id="KW-0677">Repeat</keyword>
<feature type="region of interest" description="Disordered" evidence="9">
    <location>
        <begin position="732"/>
        <end position="769"/>
    </location>
</feature>
<feature type="region of interest" description="Disordered" evidence="9">
    <location>
        <begin position="957"/>
        <end position="994"/>
    </location>
</feature>
<evidence type="ECO:0000256" key="4">
    <source>
        <dbReference type="ARBA" id="ARBA00022553"/>
    </source>
</evidence>
<organism evidence="11 12">
    <name type="scientific">Spodoptera frugiperda</name>
    <name type="common">Fall armyworm</name>
    <dbReference type="NCBI Taxonomy" id="7108"/>
    <lineage>
        <taxon>Eukaryota</taxon>
        <taxon>Metazoa</taxon>
        <taxon>Ecdysozoa</taxon>
        <taxon>Arthropoda</taxon>
        <taxon>Hexapoda</taxon>
        <taxon>Insecta</taxon>
        <taxon>Pterygota</taxon>
        <taxon>Neoptera</taxon>
        <taxon>Endopterygota</taxon>
        <taxon>Lepidoptera</taxon>
        <taxon>Glossata</taxon>
        <taxon>Ditrysia</taxon>
        <taxon>Noctuoidea</taxon>
        <taxon>Noctuidae</taxon>
        <taxon>Amphipyrinae</taxon>
        <taxon>Spodoptera</taxon>
    </lineage>
</organism>
<dbReference type="SMART" id="SM00091">
    <property type="entry name" value="PAS"/>
    <property type="match status" value="2"/>
</dbReference>
<evidence type="ECO:0000256" key="9">
    <source>
        <dbReference type="SAM" id="MobiDB-lite"/>
    </source>
</evidence>
<evidence type="ECO:0000256" key="8">
    <source>
        <dbReference type="ARBA" id="ARBA00040849"/>
    </source>
</evidence>
<dbReference type="PANTHER" id="PTHR11269:SF16">
    <property type="entry name" value="PERIOD CIRCADIAN PROTEIN"/>
    <property type="match status" value="1"/>
</dbReference>
<dbReference type="GO" id="GO:0001222">
    <property type="term" value="F:transcription corepressor binding"/>
    <property type="evidence" value="ECO:0007669"/>
    <property type="project" value="TreeGrafter"/>
</dbReference>
<dbReference type="GO" id="GO:0005737">
    <property type="term" value="C:cytoplasm"/>
    <property type="evidence" value="ECO:0007669"/>
    <property type="project" value="UniProtKB-SubCell"/>
</dbReference>
<dbReference type="Proteomes" id="UP000829999">
    <property type="component" value="Chromosome 25"/>
</dbReference>
<feature type="compositionally biased region" description="Polar residues" evidence="9">
    <location>
        <begin position="751"/>
        <end position="769"/>
    </location>
</feature>
<feature type="region of interest" description="Disordered" evidence="9">
    <location>
        <begin position="1069"/>
        <end position="1143"/>
    </location>
</feature>
<dbReference type="AlphaFoldDB" id="A0A9R0EFQ8"/>
<feature type="domain" description="PAS" evidence="10">
    <location>
        <begin position="204"/>
        <end position="253"/>
    </location>
</feature>
<dbReference type="PROSITE" id="PS50112">
    <property type="entry name" value="PAS"/>
    <property type="match status" value="2"/>
</dbReference>
<feature type="compositionally biased region" description="Basic and acidic residues" evidence="9">
    <location>
        <begin position="669"/>
        <end position="688"/>
    </location>
</feature>
<dbReference type="Pfam" id="PF00989">
    <property type="entry name" value="PAS"/>
    <property type="match status" value="1"/>
</dbReference>
<dbReference type="GO" id="GO:0000976">
    <property type="term" value="F:transcription cis-regulatory region binding"/>
    <property type="evidence" value="ECO:0007669"/>
    <property type="project" value="TreeGrafter"/>
</dbReference>
<evidence type="ECO:0000256" key="3">
    <source>
        <dbReference type="ARBA" id="ARBA00022490"/>
    </source>
</evidence>
<name>A0A9R0EFQ8_SPOFR</name>
<evidence type="ECO:0000259" key="10">
    <source>
        <dbReference type="PROSITE" id="PS50112"/>
    </source>
</evidence>
<feature type="domain" description="PAS" evidence="10">
    <location>
        <begin position="348"/>
        <end position="398"/>
    </location>
</feature>
<dbReference type="RefSeq" id="XP_035430545.2">
    <property type="nucleotide sequence ID" value="XM_035574652.2"/>
</dbReference>